<dbReference type="Proteomes" id="UP000321787">
    <property type="component" value="Unassembled WGS sequence"/>
</dbReference>
<evidence type="ECO:0000313" key="1">
    <source>
        <dbReference type="EMBL" id="GEK12572.1"/>
    </source>
</evidence>
<evidence type="ECO:0000313" key="2">
    <source>
        <dbReference type="Proteomes" id="UP000321787"/>
    </source>
</evidence>
<dbReference type="RefSeq" id="WP_146861680.1">
    <property type="nucleotide sequence ID" value="NZ_BJTZ01000002.1"/>
</dbReference>
<organism evidence="1 2">
    <name type="scientific">Aliivibrio fischeri</name>
    <name type="common">Vibrio fischeri</name>
    <dbReference type="NCBI Taxonomy" id="668"/>
    <lineage>
        <taxon>Bacteria</taxon>
        <taxon>Pseudomonadati</taxon>
        <taxon>Pseudomonadota</taxon>
        <taxon>Gammaproteobacteria</taxon>
        <taxon>Vibrionales</taxon>
        <taxon>Vibrionaceae</taxon>
        <taxon>Aliivibrio</taxon>
    </lineage>
</organism>
<dbReference type="EMBL" id="BJTZ01000002">
    <property type="protein sequence ID" value="GEK12572.1"/>
    <property type="molecule type" value="Genomic_DNA"/>
</dbReference>
<sequence length="236" mass="27652">MNFSNKDRVAHLYHFDESGEFIHDGSMTIRAHMGLPAQSTEIALPKYNKTLERCYFVDGAWVVTSLFIGRFYWDEKAQIHCIHSYPQELPESYSLIEPPKANKGFVVQLVDGKWQQIEDHRGQLIFDCNDCTQYEEVEKVGEIKEGFTLSEPSTLFDEWIDNQWVTNQSNKYIDDFNQVDDTRRDLYNRVCDPFFAEARIKRMQGKEQEAMEVEAQALAARKRIQRENPWPSIPKT</sequence>
<gene>
    <name evidence="1" type="ORF">AFI02nite_06080</name>
</gene>
<dbReference type="AlphaFoldDB" id="A0A510UD93"/>
<name>A0A510UD93_ALIFS</name>
<reference evidence="1 2" key="1">
    <citation type="submission" date="2019-07" db="EMBL/GenBank/DDBJ databases">
        <title>Whole genome shotgun sequence of Aliivibrio fischeri NBRC 101058.</title>
        <authorList>
            <person name="Hosoyama A."/>
            <person name="Uohara A."/>
            <person name="Ohji S."/>
            <person name="Ichikawa N."/>
        </authorList>
    </citation>
    <scope>NUCLEOTIDE SEQUENCE [LARGE SCALE GENOMIC DNA]</scope>
    <source>
        <strain evidence="1 2">NBRC 101058</strain>
    </source>
</reference>
<comment type="caution">
    <text evidence="1">The sequence shown here is derived from an EMBL/GenBank/DDBJ whole genome shotgun (WGS) entry which is preliminary data.</text>
</comment>
<accession>A0A510UD93</accession>
<protein>
    <submittedName>
        <fullName evidence="1">Uncharacterized protein</fullName>
    </submittedName>
</protein>
<proteinExistence type="predicted"/>